<dbReference type="RefSeq" id="WP_155451782.1">
    <property type="nucleotide sequence ID" value="NZ_WNKT01000125.1"/>
</dbReference>
<dbReference type="Proteomes" id="UP000434044">
    <property type="component" value="Unassembled WGS sequence"/>
</dbReference>
<dbReference type="EMBL" id="WNKT01000125">
    <property type="protein sequence ID" value="MTW23250.1"/>
    <property type="molecule type" value="Genomic_DNA"/>
</dbReference>
<evidence type="ECO:0000313" key="1">
    <source>
        <dbReference type="EMBL" id="MTW23250.1"/>
    </source>
</evidence>
<proteinExistence type="predicted"/>
<comment type="caution">
    <text evidence="1">The sequence shown here is derived from an EMBL/GenBank/DDBJ whole genome shotgun (WGS) entry which is preliminary data.</text>
</comment>
<dbReference type="AlphaFoldDB" id="A0A6N8EHZ1"/>
<reference evidence="1 2" key="1">
    <citation type="submission" date="2019-11" db="EMBL/GenBank/DDBJ databases">
        <title>Whole-genome sequence of the anaerobic purple sulfur bacterium Allochromatium palmeri DSM 15591.</title>
        <authorList>
            <person name="Kyndt J.A."/>
            <person name="Meyer T.E."/>
        </authorList>
    </citation>
    <scope>NUCLEOTIDE SEQUENCE [LARGE SCALE GENOMIC DNA]</scope>
    <source>
        <strain evidence="1 2">DSM 15591</strain>
    </source>
</reference>
<keyword evidence="2" id="KW-1185">Reference proteome</keyword>
<protein>
    <submittedName>
        <fullName evidence="1">Uncharacterized protein</fullName>
    </submittedName>
</protein>
<evidence type="ECO:0000313" key="2">
    <source>
        <dbReference type="Proteomes" id="UP000434044"/>
    </source>
</evidence>
<dbReference type="OrthoDB" id="5997254at2"/>
<gene>
    <name evidence="1" type="ORF">GJ668_19710</name>
</gene>
<name>A0A6N8EHZ1_9GAMM</name>
<sequence length="156" mass="18305">MDYFQGVVADYLRAHRSTFINSEFLLQLDEGKVLGKGRYWYCDIVAVDFSQRGIFLCEVTYSKTVHALIKRLSFWNQHWVALCNGIYRETGIPKDWSVKPWLFIPEERRGILDDKLANIVGIGSEGCQIPRPDITYLEEVMPWKYDNHDREPSRNE</sequence>
<organism evidence="1 2">
    <name type="scientific">Allochromatium palmeri</name>
    <dbReference type="NCBI Taxonomy" id="231048"/>
    <lineage>
        <taxon>Bacteria</taxon>
        <taxon>Pseudomonadati</taxon>
        <taxon>Pseudomonadota</taxon>
        <taxon>Gammaproteobacteria</taxon>
        <taxon>Chromatiales</taxon>
        <taxon>Chromatiaceae</taxon>
        <taxon>Allochromatium</taxon>
    </lineage>
</organism>
<accession>A0A6N8EHZ1</accession>